<protein>
    <submittedName>
        <fullName evidence="2">Uncharacterized protein</fullName>
    </submittedName>
</protein>
<feature type="region of interest" description="Disordered" evidence="1">
    <location>
        <begin position="98"/>
        <end position="152"/>
    </location>
</feature>
<accession>A0A3E2H735</accession>
<dbReference type="OMA" id="HPKDNAD"/>
<gene>
    <name evidence="2" type="ORF">B7463_g7125</name>
</gene>
<dbReference type="STRING" id="5539.A0A3E2H735"/>
<feature type="non-terminal residue" evidence="2">
    <location>
        <position position="152"/>
    </location>
</feature>
<keyword evidence="3" id="KW-1185">Reference proteome</keyword>
<dbReference type="EMBL" id="NCSJ02000136">
    <property type="protein sequence ID" value="RFU29194.1"/>
    <property type="molecule type" value="Genomic_DNA"/>
</dbReference>
<dbReference type="OrthoDB" id="3438962at2759"/>
<feature type="compositionally biased region" description="Low complexity" evidence="1">
    <location>
        <begin position="39"/>
        <end position="51"/>
    </location>
</feature>
<comment type="caution">
    <text evidence="2">The sequence shown here is derived from an EMBL/GenBank/DDBJ whole genome shotgun (WGS) entry which is preliminary data.</text>
</comment>
<feature type="compositionally biased region" description="Polar residues" evidence="1">
    <location>
        <begin position="1"/>
        <end position="12"/>
    </location>
</feature>
<evidence type="ECO:0000313" key="2">
    <source>
        <dbReference type="EMBL" id="RFU29194.1"/>
    </source>
</evidence>
<proteinExistence type="predicted"/>
<feature type="non-terminal residue" evidence="2">
    <location>
        <position position="1"/>
    </location>
</feature>
<name>A0A3E2H735_SCYLI</name>
<evidence type="ECO:0000256" key="1">
    <source>
        <dbReference type="SAM" id="MobiDB-lite"/>
    </source>
</evidence>
<organism evidence="2 3">
    <name type="scientific">Scytalidium lignicola</name>
    <name type="common">Hyphomycete</name>
    <dbReference type="NCBI Taxonomy" id="5539"/>
    <lineage>
        <taxon>Eukaryota</taxon>
        <taxon>Fungi</taxon>
        <taxon>Dikarya</taxon>
        <taxon>Ascomycota</taxon>
        <taxon>Pezizomycotina</taxon>
        <taxon>Leotiomycetes</taxon>
        <taxon>Leotiomycetes incertae sedis</taxon>
        <taxon>Scytalidium</taxon>
    </lineage>
</organism>
<evidence type="ECO:0000313" key="3">
    <source>
        <dbReference type="Proteomes" id="UP000258309"/>
    </source>
</evidence>
<dbReference type="AlphaFoldDB" id="A0A3E2H735"/>
<dbReference type="Proteomes" id="UP000258309">
    <property type="component" value="Unassembled WGS sequence"/>
</dbReference>
<feature type="compositionally biased region" description="Basic and acidic residues" evidence="1">
    <location>
        <begin position="98"/>
        <end position="132"/>
    </location>
</feature>
<sequence length="152" mass="16532">MSTSQNHHSVNTAPPYGPPPAVHYGPSKREVTSNTAFEGTSTSTTAAGHGSHPTHDNKDISSVSLPGVRIGPQNEDLEGDKMRPIDDGQVMNAQLEKKNAGWGEERSLTRDLDKMKREQKSMREEIELERKAGMNVDGGAGNRLQNEGLDQV</sequence>
<reference evidence="2 3" key="1">
    <citation type="submission" date="2018-05" db="EMBL/GenBank/DDBJ databases">
        <title>Draft genome sequence of Scytalidium lignicola DSM 105466, a ubiquitous saprotrophic fungus.</title>
        <authorList>
            <person name="Buettner E."/>
            <person name="Gebauer A.M."/>
            <person name="Hofrichter M."/>
            <person name="Liers C."/>
            <person name="Kellner H."/>
        </authorList>
    </citation>
    <scope>NUCLEOTIDE SEQUENCE [LARGE SCALE GENOMIC DNA]</scope>
    <source>
        <strain evidence="2 3">DSM 105466</strain>
    </source>
</reference>
<feature type="region of interest" description="Disordered" evidence="1">
    <location>
        <begin position="1"/>
        <end position="85"/>
    </location>
</feature>